<keyword evidence="9" id="KW-0677">Repeat</keyword>
<dbReference type="Gene3D" id="3.30.200.20">
    <property type="entry name" value="Phosphorylase Kinase, domain 1"/>
    <property type="match status" value="1"/>
</dbReference>
<evidence type="ECO:0000256" key="19">
    <source>
        <dbReference type="SAM" id="MobiDB-lite"/>
    </source>
</evidence>
<reference evidence="22" key="1">
    <citation type="journal article" date="2019" name="Nat. Commun.">
        <title>Genome-wide association mapping of date palm fruit traits.</title>
        <authorList>
            <person name="Hazzouri K.M."/>
            <person name="Gros-Balthazard M."/>
            <person name="Flowers J.M."/>
            <person name="Copetti D."/>
            <person name="Lemansour A."/>
            <person name="Lebrun M."/>
            <person name="Masmoudi K."/>
            <person name="Ferrand S."/>
            <person name="Dhar M.I."/>
            <person name="Fresquez Z.A."/>
            <person name="Rosas U."/>
            <person name="Zhang J."/>
            <person name="Talag J."/>
            <person name="Lee S."/>
            <person name="Kudrna D."/>
            <person name="Powell R.F."/>
            <person name="Leitch I.J."/>
            <person name="Krueger R.R."/>
            <person name="Wing R.A."/>
            <person name="Amiri K.M.A."/>
            <person name="Purugganan M.D."/>
        </authorList>
    </citation>
    <scope>NUCLEOTIDE SEQUENCE [LARGE SCALE GENOMIC DNA]</scope>
    <source>
        <strain evidence="22">cv. Khalas</strain>
    </source>
</reference>
<evidence type="ECO:0000256" key="10">
    <source>
        <dbReference type="ARBA" id="ARBA00022741"/>
    </source>
</evidence>
<dbReference type="Pfam" id="PF07714">
    <property type="entry name" value="PK_Tyr_Ser-Thr"/>
    <property type="match status" value="1"/>
</dbReference>
<keyword evidence="6" id="KW-0808">Transferase</keyword>
<evidence type="ECO:0000256" key="13">
    <source>
        <dbReference type="ARBA" id="ARBA00022989"/>
    </source>
</evidence>
<evidence type="ECO:0000256" key="15">
    <source>
        <dbReference type="ARBA" id="ARBA00023170"/>
    </source>
</evidence>
<dbReference type="AlphaFoldDB" id="A0A8B9AB64"/>
<accession>A0A8B9AB64</accession>
<dbReference type="InterPro" id="IPR021720">
    <property type="entry name" value="Malectin_dom"/>
</dbReference>
<evidence type="ECO:0000313" key="22">
    <source>
        <dbReference type="Proteomes" id="UP000228380"/>
    </source>
</evidence>
<keyword evidence="10" id="KW-0547">Nucleotide-binding</keyword>
<evidence type="ECO:0000256" key="4">
    <source>
        <dbReference type="ARBA" id="ARBA00022553"/>
    </source>
</evidence>
<keyword evidence="22" id="KW-1185">Reference proteome</keyword>
<dbReference type="OrthoDB" id="4062651at2759"/>
<feature type="transmembrane region" description="Helical" evidence="20">
    <location>
        <begin position="294"/>
        <end position="317"/>
    </location>
</feature>
<evidence type="ECO:0000259" key="21">
    <source>
        <dbReference type="PROSITE" id="PS50011"/>
    </source>
</evidence>
<dbReference type="Gene3D" id="2.60.120.430">
    <property type="entry name" value="Galactose-binding lectin"/>
    <property type="match status" value="1"/>
</dbReference>
<dbReference type="InterPro" id="IPR000719">
    <property type="entry name" value="Prot_kinase_dom"/>
</dbReference>
<proteinExistence type="predicted"/>
<dbReference type="PANTHER" id="PTHR48006:SF60">
    <property type="entry name" value="PROTEIN KINASE DOMAIN-CONTAINING PROTEIN"/>
    <property type="match status" value="1"/>
</dbReference>
<organism evidence="22 23">
    <name type="scientific">Phoenix dactylifera</name>
    <name type="common">Date palm</name>
    <dbReference type="NCBI Taxonomy" id="42345"/>
    <lineage>
        <taxon>Eukaryota</taxon>
        <taxon>Viridiplantae</taxon>
        <taxon>Streptophyta</taxon>
        <taxon>Embryophyta</taxon>
        <taxon>Tracheophyta</taxon>
        <taxon>Spermatophyta</taxon>
        <taxon>Magnoliopsida</taxon>
        <taxon>Liliopsida</taxon>
        <taxon>Arecaceae</taxon>
        <taxon>Coryphoideae</taxon>
        <taxon>Phoeniceae</taxon>
        <taxon>Phoenix</taxon>
    </lineage>
</organism>
<dbReference type="Gene3D" id="1.10.510.10">
    <property type="entry name" value="Transferase(Phosphotransferase) domain 1"/>
    <property type="match status" value="1"/>
</dbReference>
<keyword evidence="15" id="KW-0675">Receptor</keyword>
<evidence type="ECO:0000256" key="20">
    <source>
        <dbReference type="SAM" id="Phobius"/>
    </source>
</evidence>
<keyword evidence="3" id="KW-0723">Serine/threonine-protein kinase</keyword>
<dbReference type="PROSITE" id="PS50011">
    <property type="entry name" value="PROTEIN_KINASE_DOM"/>
    <property type="match status" value="1"/>
</dbReference>
<keyword evidence="7 20" id="KW-0812">Transmembrane</keyword>
<reference evidence="23" key="2">
    <citation type="submission" date="2025-08" db="UniProtKB">
        <authorList>
            <consortium name="RefSeq"/>
        </authorList>
    </citation>
    <scope>IDENTIFICATION</scope>
    <source>
        <tissue evidence="23">Young leaves</tissue>
    </source>
</reference>
<dbReference type="PROSITE" id="PS00108">
    <property type="entry name" value="PROTEIN_KINASE_ST"/>
    <property type="match status" value="1"/>
</dbReference>
<dbReference type="FunFam" id="1.10.510.10:FF:000044">
    <property type="entry name" value="Putative LRR receptor-like serine/threonine-protein kinase"/>
    <property type="match status" value="1"/>
</dbReference>
<dbReference type="GO" id="GO:0016020">
    <property type="term" value="C:membrane"/>
    <property type="evidence" value="ECO:0007669"/>
    <property type="project" value="UniProtKB-SubCell"/>
</dbReference>
<keyword evidence="16" id="KW-0325">Glycoprotein</keyword>
<evidence type="ECO:0000256" key="16">
    <source>
        <dbReference type="ARBA" id="ARBA00023180"/>
    </source>
</evidence>
<keyword evidence="11" id="KW-0418">Kinase</keyword>
<dbReference type="FunFam" id="2.60.120.430:FF:000004">
    <property type="entry name" value="Putative leucine-rich repeat receptor-like serine/threonine-protein kinase"/>
    <property type="match status" value="1"/>
</dbReference>
<sequence>MGIHVDKDVSIYSCGVVLHRLNGVTTFMFDVDVLVGSDHVSKGSFLQLLYRIQCTVYMSARQCNSHSLSRRNLVSSYLSANSYSRNLPCSGKAENYNLFINCGGSNVTIGGNEYEEDTTHLGSSIYAESNSGKWAYSSTGGFVGNKEAKYIAINSSILNMANPELYMTARLSPLSLKYYGLCLQKRYYTVKLHFAEVMFTDDQTYSSVGERFFDVSIQGQKVLQDFNIAKEANGTGKEIIKSFTTIVHGTLEIHLQWLGKGTNSIPWRGVYGPLISAISVTPNFKPDKSKLSGAFLGIAAASCTGIVLTITLIWSFFRRKNNENNGLRGLELQTGYFTLKQIKIATKNFDPENKIGEGGFGPVYKGVLPDGSVIAVKQLSSKSKQGNHEFINEIGMISALQHPNLVKLFGFCIEGNQLLLIYEYMENNSLARALFGPERHQLKLDWRTRHKICLGIARGLAFLHEESRIKIIHRDIKATNILLDKDLSAKISDFGLARLDEEENTHINTRIAGTVGYMAPEYVMRGYLTDKADVYSFGVVTLEIVSGMSNTSYGPKDFVYLLDWAYISPEQGSLLELVDPNLGSNYFKEEALRMLSIALVCTNPSPALRPTMSAVVSMLKGKTPVSFPEVKRSIDKTEDSRFKSLERMCRESQSKSIVMDGPLIDTSISTLSGKESAPPPSASKSKEILQAGTSQN</sequence>
<keyword evidence="14 20" id="KW-0472">Membrane</keyword>
<keyword evidence="5" id="KW-0433">Leucine-rich repeat</keyword>
<dbReference type="RefSeq" id="XP_038981163.1">
    <property type="nucleotide sequence ID" value="XM_039125235.1"/>
</dbReference>
<dbReference type="GO" id="GO:0004674">
    <property type="term" value="F:protein serine/threonine kinase activity"/>
    <property type="evidence" value="ECO:0007669"/>
    <property type="project" value="UniProtKB-KW"/>
</dbReference>
<gene>
    <name evidence="23" type="primary">LOC103695888</name>
</gene>
<dbReference type="GO" id="GO:0005524">
    <property type="term" value="F:ATP binding"/>
    <property type="evidence" value="ECO:0007669"/>
    <property type="project" value="UniProtKB-KW"/>
</dbReference>
<keyword evidence="8" id="KW-0732">Signal</keyword>
<feature type="region of interest" description="Disordered" evidence="19">
    <location>
        <begin position="667"/>
        <end position="696"/>
    </location>
</feature>
<evidence type="ECO:0000256" key="12">
    <source>
        <dbReference type="ARBA" id="ARBA00022840"/>
    </source>
</evidence>
<evidence type="ECO:0000256" key="17">
    <source>
        <dbReference type="ARBA" id="ARBA00047899"/>
    </source>
</evidence>
<evidence type="ECO:0000256" key="5">
    <source>
        <dbReference type="ARBA" id="ARBA00022614"/>
    </source>
</evidence>
<dbReference type="Pfam" id="PF11721">
    <property type="entry name" value="Malectin"/>
    <property type="match status" value="1"/>
</dbReference>
<comment type="subcellular location">
    <subcellularLocation>
        <location evidence="1">Membrane</location>
        <topology evidence="1">Single-pass type I membrane protein</topology>
    </subcellularLocation>
</comment>
<comment type="catalytic activity">
    <reaction evidence="17">
        <text>L-threonyl-[protein] + ATP = O-phospho-L-threonyl-[protein] + ADP + H(+)</text>
        <dbReference type="Rhea" id="RHEA:46608"/>
        <dbReference type="Rhea" id="RHEA-COMP:11060"/>
        <dbReference type="Rhea" id="RHEA-COMP:11605"/>
        <dbReference type="ChEBI" id="CHEBI:15378"/>
        <dbReference type="ChEBI" id="CHEBI:30013"/>
        <dbReference type="ChEBI" id="CHEBI:30616"/>
        <dbReference type="ChEBI" id="CHEBI:61977"/>
        <dbReference type="ChEBI" id="CHEBI:456216"/>
        <dbReference type="EC" id="2.7.11.1"/>
    </reaction>
</comment>
<dbReference type="SMART" id="SM00220">
    <property type="entry name" value="S_TKc"/>
    <property type="match status" value="1"/>
</dbReference>
<dbReference type="PANTHER" id="PTHR48006">
    <property type="entry name" value="LEUCINE-RICH REPEAT-CONTAINING PROTEIN DDB_G0281931-RELATED"/>
    <property type="match status" value="1"/>
</dbReference>
<dbReference type="InterPro" id="IPR001245">
    <property type="entry name" value="Ser-Thr/Tyr_kinase_cat_dom"/>
</dbReference>
<name>A0A8B9AB64_PHODC</name>
<evidence type="ECO:0000256" key="3">
    <source>
        <dbReference type="ARBA" id="ARBA00022527"/>
    </source>
</evidence>
<dbReference type="CDD" id="cd14066">
    <property type="entry name" value="STKc_IRAK"/>
    <property type="match status" value="1"/>
</dbReference>
<dbReference type="InterPro" id="IPR011009">
    <property type="entry name" value="Kinase-like_dom_sf"/>
</dbReference>
<dbReference type="InterPro" id="IPR051824">
    <property type="entry name" value="LRR_Rcpt-Like_S/T_Kinase"/>
</dbReference>
<comment type="catalytic activity">
    <reaction evidence="18">
        <text>L-seryl-[protein] + ATP = O-phospho-L-seryl-[protein] + ADP + H(+)</text>
        <dbReference type="Rhea" id="RHEA:17989"/>
        <dbReference type="Rhea" id="RHEA-COMP:9863"/>
        <dbReference type="Rhea" id="RHEA-COMP:11604"/>
        <dbReference type="ChEBI" id="CHEBI:15378"/>
        <dbReference type="ChEBI" id="CHEBI:29999"/>
        <dbReference type="ChEBI" id="CHEBI:30616"/>
        <dbReference type="ChEBI" id="CHEBI:83421"/>
        <dbReference type="ChEBI" id="CHEBI:456216"/>
        <dbReference type="EC" id="2.7.11.1"/>
    </reaction>
</comment>
<evidence type="ECO:0000313" key="23">
    <source>
        <dbReference type="RefSeq" id="XP_038981163.1"/>
    </source>
</evidence>
<evidence type="ECO:0000256" key="11">
    <source>
        <dbReference type="ARBA" id="ARBA00022777"/>
    </source>
</evidence>
<evidence type="ECO:0000256" key="7">
    <source>
        <dbReference type="ARBA" id="ARBA00022692"/>
    </source>
</evidence>
<keyword evidence="4" id="KW-0597">Phosphoprotein</keyword>
<dbReference type="GeneID" id="103695888"/>
<evidence type="ECO:0000256" key="9">
    <source>
        <dbReference type="ARBA" id="ARBA00022737"/>
    </source>
</evidence>
<evidence type="ECO:0000256" key="8">
    <source>
        <dbReference type="ARBA" id="ARBA00022729"/>
    </source>
</evidence>
<evidence type="ECO:0000256" key="6">
    <source>
        <dbReference type="ARBA" id="ARBA00022679"/>
    </source>
</evidence>
<evidence type="ECO:0000256" key="2">
    <source>
        <dbReference type="ARBA" id="ARBA00012513"/>
    </source>
</evidence>
<keyword evidence="12" id="KW-0067">ATP-binding</keyword>
<dbReference type="FunFam" id="3.30.200.20:FF:000217">
    <property type="entry name" value="probable LRR receptor-like serine/threonine-protein kinase At1g53430"/>
    <property type="match status" value="1"/>
</dbReference>
<dbReference type="InterPro" id="IPR008271">
    <property type="entry name" value="Ser/Thr_kinase_AS"/>
</dbReference>
<evidence type="ECO:0000256" key="18">
    <source>
        <dbReference type="ARBA" id="ARBA00048679"/>
    </source>
</evidence>
<evidence type="ECO:0000256" key="14">
    <source>
        <dbReference type="ARBA" id="ARBA00023136"/>
    </source>
</evidence>
<dbReference type="KEGG" id="pda:103695888"/>
<protein>
    <recommendedName>
        <fullName evidence="2">non-specific serine/threonine protein kinase</fullName>
        <ecNumber evidence="2">2.7.11.1</ecNumber>
    </recommendedName>
</protein>
<evidence type="ECO:0000256" key="1">
    <source>
        <dbReference type="ARBA" id="ARBA00004479"/>
    </source>
</evidence>
<dbReference type="Proteomes" id="UP000228380">
    <property type="component" value="Chromosome 4"/>
</dbReference>
<feature type="domain" description="Protein kinase" evidence="21">
    <location>
        <begin position="349"/>
        <end position="626"/>
    </location>
</feature>
<dbReference type="EC" id="2.7.11.1" evidence="2"/>
<keyword evidence="13 20" id="KW-1133">Transmembrane helix</keyword>
<dbReference type="SUPFAM" id="SSF56112">
    <property type="entry name" value="Protein kinase-like (PK-like)"/>
    <property type="match status" value="1"/>
</dbReference>